<dbReference type="AlphaFoldDB" id="T2IMI4"/>
<evidence type="ECO:0000256" key="1">
    <source>
        <dbReference type="ARBA" id="ARBA00022603"/>
    </source>
</evidence>
<dbReference type="GO" id="GO:0042409">
    <property type="term" value="F:caffeoyl-CoA O-methyltransferase activity"/>
    <property type="evidence" value="ECO:0007669"/>
    <property type="project" value="UniProtKB-EC"/>
</dbReference>
<keyword evidence="2 4" id="KW-0808">Transferase</keyword>
<organism evidence="4 5">
    <name type="scientific">Crocosphaera watsonii WH 0005</name>
    <dbReference type="NCBI Taxonomy" id="423472"/>
    <lineage>
        <taxon>Bacteria</taxon>
        <taxon>Bacillati</taxon>
        <taxon>Cyanobacteriota</taxon>
        <taxon>Cyanophyceae</taxon>
        <taxon>Oscillatoriophycideae</taxon>
        <taxon>Chroococcales</taxon>
        <taxon>Aphanothecaceae</taxon>
        <taxon>Crocosphaera</taxon>
    </lineage>
</organism>
<keyword evidence="3" id="KW-0949">S-adenosyl-L-methionine</keyword>
<reference evidence="4 5" key="2">
    <citation type="submission" date="2013-09" db="EMBL/GenBank/DDBJ databases">
        <title>Whole genome comparison of six Crocosphaera watsonii strains with differing phenotypes.</title>
        <authorList>
            <person name="Bench S.R."/>
            <person name="Heller P."/>
            <person name="Frank I."/>
            <person name="Arciniega M."/>
            <person name="Shilova I.N."/>
            <person name="Zehr J.P."/>
        </authorList>
    </citation>
    <scope>NUCLEOTIDE SEQUENCE [LARGE SCALE GENOMIC DNA]</scope>
    <source>
        <strain evidence="4 5">WH 0005</strain>
    </source>
</reference>
<dbReference type="InterPro" id="IPR002935">
    <property type="entry name" value="SAM_O-MeTrfase"/>
</dbReference>
<dbReference type="Proteomes" id="UP000017981">
    <property type="component" value="Unassembled WGS sequence"/>
</dbReference>
<gene>
    <name evidence="4" type="ORF">CWATWH0005_2407</name>
</gene>
<protein>
    <submittedName>
        <fullName evidence="4">Caffeoyl-CoA O-methyltransferase</fullName>
        <ecNumber evidence="4">2.1.1.104</ecNumber>
    </submittedName>
</protein>
<evidence type="ECO:0000313" key="5">
    <source>
        <dbReference type="Proteomes" id="UP000017981"/>
    </source>
</evidence>
<dbReference type="EMBL" id="CAQL01000092">
    <property type="protein sequence ID" value="CCQ54129.1"/>
    <property type="molecule type" value="Genomic_DNA"/>
</dbReference>
<reference evidence="4 5" key="1">
    <citation type="submission" date="2013-01" db="EMBL/GenBank/DDBJ databases">
        <authorList>
            <person name="Bench S."/>
        </authorList>
    </citation>
    <scope>NUCLEOTIDE SEQUENCE [LARGE SCALE GENOMIC DNA]</scope>
    <source>
        <strain evidence="4 5">WH 0005</strain>
    </source>
</reference>
<sequence>MDNTLLQGQPYLPEQQRTANGEAIAQFNRFVADDDRVEQVLLPLRDGLTLIRRK</sequence>
<evidence type="ECO:0000313" key="4">
    <source>
        <dbReference type="EMBL" id="CCQ54129.1"/>
    </source>
</evidence>
<dbReference type="EC" id="2.1.1.104" evidence="4"/>
<accession>T2IMI4</accession>
<proteinExistence type="predicted"/>
<dbReference type="GO" id="GO:0032259">
    <property type="term" value="P:methylation"/>
    <property type="evidence" value="ECO:0007669"/>
    <property type="project" value="UniProtKB-KW"/>
</dbReference>
<name>T2IMI4_CROWT</name>
<dbReference type="InterPro" id="IPR029063">
    <property type="entry name" value="SAM-dependent_MTases_sf"/>
</dbReference>
<dbReference type="Gene3D" id="3.40.50.150">
    <property type="entry name" value="Vaccinia Virus protein VP39"/>
    <property type="match status" value="1"/>
</dbReference>
<dbReference type="Pfam" id="PF01596">
    <property type="entry name" value="Methyltransf_3"/>
    <property type="match status" value="1"/>
</dbReference>
<keyword evidence="1 4" id="KW-0489">Methyltransferase</keyword>
<dbReference type="PROSITE" id="PS51682">
    <property type="entry name" value="SAM_OMT_I"/>
    <property type="match status" value="1"/>
</dbReference>
<evidence type="ECO:0000256" key="2">
    <source>
        <dbReference type="ARBA" id="ARBA00022679"/>
    </source>
</evidence>
<evidence type="ECO:0000256" key="3">
    <source>
        <dbReference type="ARBA" id="ARBA00022691"/>
    </source>
</evidence>
<comment type="caution">
    <text evidence="4">The sequence shown here is derived from an EMBL/GenBank/DDBJ whole genome shotgun (WGS) entry which is preliminary data.</text>
</comment>